<feature type="compositionally biased region" description="Gly residues" evidence="1">
    <location>
        <begin position="91"/>
        <end position="100"/>
    </location>
</feature>
<reference evidence="3 4" key="1">
    <citation type="submission" date="2021-01" db="EMBL/GenBank/DDBJ databases">
        <title>Roseomonas sp. nov, a bacterium isolated from an oil production mixture in Yumen Oilfield.</title>
        <authorList>
            <person name="Wu D."/>
        </authorList>
    </citation>
    <scope>NUCLEOTIDE SEQUENCE [LARGE SCALE GENOMIC DNA]</scope>
    <source>
        <strain evidence="3 4">ROY-5-3</strain>
    </source>
</reference>
<accession>A0ABS6HD57</accession>
<sequence length="137" mass="14269">MLNARRDGRPARAVFIGRPSKWGNSFVIGRYASRAQVVARYRAWLCEQPELVAALPELRGRGLVCFCAPAACRGDLLLAVANGAEPSVGAGATGPGGGGAERSSAPPRAAHAERNPSARKAQAPGHRDTSVPVVDES</sequence>
<organism evidence="3 4">
    <name type="scientific">Falsiroseomonas oleicola</name>
    <dbReference type="NCBI Taxonomy" id="2801474"/>
    <lineage>
        <taxon>Bacteria</taxon>
        <taxon>Pseudomonadati</taxon>
        <taxon>Pseudomonadota</taxon>
        <taxon>Alphaproteobacteria</taxon>
        <taxon>Acetobacterales</taxon>
        <taxon>Roseomonadaceae</taxon>
        <taxon>Falsiroseomonas</taxon>
    </lineage>
</organism>
<dbReference type="EMBL" id="JAERQM010000007">
    <property type="protein sequence ID" value="MBU8546359.1"/>
    <property type="molecule type" value="Genomic_DNA"/>
</dbReference>
<gene>
    <name evidence="3" type="ORF">JJQ90_21740</name>
</gene>
<evidence type="ECO:0000313" key="4">
    <source>
        <dbReference type="Proteomes" id="UP000689967"/>
    </source>
</evidence>
<protein>
    <submittedName>
        <fullName evidence="3">DUF4326 domain-containing protein</fullName>
    </submittedName>
</protein>
<name>A0ABS6HD57_9PROT</name>
<proteinExistence type="predicted"/>
<feature type="region of interest" description="Disordered" evidence="1">
    <location>
        <begin position="87"/>
        <end position="137"/>
    </location>
</feature>
<dbReference type="Pfam" id="PF14216">
    <property type="entry name" value="DUF4326"/>
    <property type="match status" value="1"/>
</dbReference>
<evidence type="ECO:0000256" key="1">
    <source>
        <dbReference type="SAM" id="MobiDB-lite"/>
    </source>
</evidence>
<evidence type="ECO:0000313" key="3">
    <source>
        <dbReference type="EMBL" id="MBU8546359.1"/>
    </source>
</evidence>
<dbReference type="RefSeq" id="WP_216878371.1">
    <property type="nucleotide sequence ID" value="NZ_JAERQM010000007.1"/>
</dbReference>
<keyword evidence="4" id="KW-1185">Reference proteome</keyword>
<evidence type="ECO:0000259" key="2">
    <source>
        <dbReference type="Pfam" id="PF14216"/>
    </source>
</evidence>
<comment type="caution">
    <text evidence="3">The sequence shown here is derived from an EMBL/GenBank/DDBJ whole genome shotgun (WGS) entry which is preliminary data.</text>
</comment>
<dbReference type="Proteomes" id="UP000689967">
    <property type="component" value="Unassembled WGS sequence"/>
</dbReference>
<dbReference type="InterPro" id="IPR025475">
    <property type="entry name" value="DUF4326"/>
</dbReference>
<feature type="domain" description="DUF4326" evidence="2">
    <location>
        <begin position="9"/>
        <end position="78"/>
    </location>
</feature>